<feature type="compositionally biased region" description="Polar residues" evidence="1">
    <location>
        <begin position="206"/>
        <end position="219"/>
    </location>
</feature>
<accession>A0A5C6DCE7</accession>
<organism evidence="2 3">
    <name type="scientific">Novipirellula artificiosorum</name>
    <dbReference type="NCBI Taxonomy" id="2528016"/>
    <lineage>
        <taxon>Bacteria</taxon>
        <taxon>Pseudomonadati</taxon>
        <taxon>Planctomycetota</taxon>
        <taxon>Planctomycetia</taxon>
        <taxon>Pirellulales</taxon>
        <taxon>Pirellulaceae</taxon>
        <taxon>Novipirellula</taxon>
    </lineage>
</organism>
<dbReference type="EMBL" id="SJPV01000008">
    <property type="protein sequence ID" value="TWU34422.1"/>
    <property type="molecule type" value="Genomic_DNA"/>
</dbReference>
<feature type="region of interest" description="Disordered" evidence="1">
    <location>
        <begin position="206"/>
        <end position="240"/>
    </location>
</feature>
<evidence type="ECO:0000313" key="3">
    <source>
        <dbReference type="Proteomes" id="UP000319143"/>
    </source>
</evidence>
<feature type="compositionally biased region" description="Basic and acidic residues" evidence="1">
    <location>
        <begin position="230"/>
        <end position="240"/>
    </location>
</feature>
<evidence type="ECO:0000256" key="1">
    <source>
        <dbReference type="SAM" id="MobiDB-lite"/>
    </source>
</evidence>
<name>A0A5C6DCE7_9BACT</name>
<protein>
    <submittedName>
        <fullName evidence="2">Uncharacterized protein</fullName>
    </submittedName>
</protein>
<dbReference type="AlphaFoldDB" id="A0A5C6DCE7"/>
<proteinExistence type="predicted"/>
<comment type="caution">
    <text evidence="2">The sequence shown here is derived from an EMBL/GenBank/DDBJ whole genome shotgun (WGS) entry which is preliminary data.</text>
</comment>
<dbReference type="Proteomes" id="UP000319143">
    <property type="component" value="Unassembled WGS sequence"/>
</dbReference>
<evidence type="ECO:0000313" key="2">
    <source>
        <dbReference type="EMBL" id="TWU34422.1"/>
    </source>
</evidence>
<gene>
    <name evidence="2" type="ORF">Poly41_45700</name>
</gene>
<reference evidence="2 3" key="1">
    <citation type="submission" date="2019-02" db="EMBL/GenBank/DDBJ databases">
        <title>Deep-cultivation of Planctomycetes and their phenomic and genomic characterization uncovers novel biology.</title>
        <authorList>
            <person name="Wiegand S."/>
            <person name="Jogler M."/>
            <person name="Boedeker C."/>
            <person name="Pinto D."/>
            <person name="Vollmers J."/>
            <person name="Rivas-Marin E."/>
            <person name="Kohn T."/>
            <person name="Peeters S.H."/>
            <person name="Heuer A."/>
            <person name="Rast P."/>
            <person name="Oberbeckmann S."/>
            <person name="Bunk B."/>
            <person name="Jeske O."/>
            <person name="Meyerdierks A."/>
            <person name="Storesund J.E."/>
            <person name="Kallscheuer N."/>
            <person name="Luecker S."/>
            <person name="Lage O.M."/>
            <person name="Pohl T."/>
            <person name="Merkel B.J."/>
            <person name="Hornburger P."/>
            <person name="Mueller R.-W."/>
            <person name="Bruemmer F."/>
            <person name="Labrenz M."/>
            <person name="Spormann A.M."/>
            <person name="Op Den Camp H."/>
            <person name="Overmann J."/>
            <person name="Amann R."/>
            <person name="Jetten M.S.M."/>
            <person name="Mascher T."/>
            <person name="Medema M.H."/>
            <person name="Devos D.P."/>
            <person name="Kaster A.-K."/>
            <person name="Ovreas L."/>
            <person name="Rohde M."/>
            <person name="Galperin M.Y."/>
            <person name="Jogler C."/>
        </authorList>
    </citation>
    <scope>NUCLEOTIDE SEQUENCE [LARGE SCALE GENOMIC DNA]</scope>
    <source>
        <strain evidence="2 3">Poly41</strain>
    </source>
</reference>
<keyword evidence="3" id="KW-1185">Reference proteome</keyword>
<sequence>MGDKSLMSPPGASDAGVSQRYCPYTLPLWLPSPPIFEVVRYLSCDEHSVQVSNHPCPRSARCTPHPNPVIFFWLLVRMCSMRWTGRGSVAFRSTRSASLIRFLRRCKLAEALAHLGFLAHPAEACAGGFRGISPVSHDCWQELFSLVIVQLPVETESSSAEVQLDKGYPGRRCAKGATTAPPCNRLSHVRSTSANRKAAIIRSGLSKVQSEISSPTPQMYWTPPEMRGTTSRERAGRPVF</sequence>